<keyword evidence="2" id="KW-1185">Reference proteome</keyword>
<proteinExistence type="predicted"/>
<evidence type="ECO:0000313" key="1">
    <source>
        <dbReference type="EMBL" id="CAL7936181.1"/>
    </source>
</evidence>
<accession>A0ABP1N969</accession>
<protein>
    <recommendedName>
        <fullName evidence="3">RNase H type-1 domain-containing protein</fullName>
    </recommendedName>
</protein>
<name>A0ABP1N969_XYLVO</name>
<sequence length="203" mass="23689">MEMSEGNMMENYTDGSKYKTVNANGIGIITRNNLRWEEKSVAISNRAAIFTTEAIAISEAWSIAEKYIMEDRKGKKQQHKAGYSMDTSIWKKEGTTLPPEKNYKKSATDINTDNKEKIWEMMEMKMKEQSQWKGKCYFEAEYNQGKRKPWFDHLKGLSRNAITTLSRVRSDHYNLEYSMWRKRLTASPTCECGIEDEDINHIV</sequence>
<evidence type="ECO:0000313" key="2">
    <source>
        <dbReference type="Proteomes" id="UP001642520"/>
    </source>
</evidence>
<organism evidence="1 2">
    <name type="scientific">Xylocopa violacea</name>
    <name type="common">Violet carpenter bee</name>
    <name type="synonym">Apis violacea</name>
    <dbReference type="NCBI Taxonomy" id="135666"/>
    <lineage>
        <taxon>Eukaryota</taxon>
        <taxon>Metazoa</taxon>
        <taxon>Ecdysozoa</taxon>
        <taxon>Arthropoda</taxon>
        <taxon>Hexapoda</taxon>
        <taxon>Insecta</taxon>
        <taxon>Pterygota</taxon>
        <taxon>Neoptera</taxon>
        <taxon>Endopterygota</taxon>
        <taxon>Hymenoptera</taxon>
        <taxon>Apocrita</taxon>
        <taxon>Aculeata</taxon>
        <taxon>Apoidea</taxon>
        <taxon>Anthophila</taxon>
        <taxon>Apidae</taxon>
        <taxon>Xylocopa</taxon>
        <taxon>Xylocopa</taxon>
    </lineage>
</organism>
<dbReference type="Proteomes" id="UP001642520">
    <property type="component" value="Unassembled WGS sequence"/>
</dbReference>
<reference evidence="1 2" key="1">
    <citation type="submission" date="2024-08" db="EMBL/GenBank/DDBJ databases">
        <authorList>
            <person name="Will J Nash"/>
            <person name="Angela Man"/>
            <person name="Seanna McTaggart"/>
            <person name="Kendall Baker"/>
            <person name="Tom Barker"/>
            <person name="Leah Catchpole"/>
            <person name="Alex Durrant"/>
            <person name="Karim Gharbi"/>
            <person name="Naomi Irish"/>
            <person name="Gemy Kaithakottil"/>
            <person name="Debby Ku"/>
            <person name="Aaliyah Providence"/>
            <person name="Felix Shaw"/>
            <person name="David Swarbreck"/>
            <person name="Chris Watkins"/>
            <person name="Ann M. McCartney"/>
            <person name="Giulio Formenti"/>
            <person name="Alice Mouton"/>
            <person name="Noel Vella"/>
            <person name="Bjorn M von Reumont"/>
            <person name="Adriana Vella"/>
            <person name="Wilfried Haerty"/>
        </authorList>
    </citation>
    <scope>NUCLEOTIDE SEQUENCE [LARGE SCALE GENOMIC DNA]</scope>
</reference>
<comment type="caution">
    <text evidence="1">The sequence shown here is derived from an EMBL/GenBank/DDBJ whole genome shotgun (WGS) entry which is preliminary data.</text>
</comment>
<dbReference type="EMBL" id="CAXAJV020001287">
    <property type="protein sequence ID" value="CAL7936181.1"/>
    <property type="molecule type" value="Genomic_DNA"/>
</dbReference>
<evidence type="ECO:0008006" key="3">
    <source>
        <dbReference type="Google" id="ProtNLM"/>
    </source>
</evidence>
<gene>
    <name evidence="1" type="ORF">XYLVIOL_LOCUS2041</name>
</gene>